<reference evidence="2" key="1">
    <citation type="submission" date="2017-07" db="EMBL/GenBank/DDBJ databases">
        <authorList>
            <person name="Mikheyev A."/>
            <person name="Grau M."/>
        </authorList>
    </citation>
    <scope>NUCLEOTIDE SEQUENCE</scope>
    <source>
        <tissue evidence="2">Venom_gland</tissue>
    </source>
</reference>
<dbReference type="AlphaFoldDB" id="A0A2H6MXH5"/>
<name>A0A2H6MXH5_9SAUR</name>
<evidence type="ECO:0000256" key="1">
    <source>
        <dbReference type="SAM" id="MobiDB-lite"/>
    </source>
</evidence>
<organism evidence="2">
    <name type="scientific">Micrurus carvalhoi</name>
    <dbReference type="NCBI Taxonomy" id="3147026"/>
    <lineage>
        <taxon>Eukaryota</taxon>
        <taxon>Metazoa</taxon>
        <taxon>Chordata</taxon>
        <taxon>Craniata</taxon>
        <taxon>Vertebrata</taxon>
        <taxon>Euteleostomi</taxon>
        <taxon>Lepidosauria</taxon>
        <taxon>Squamata</taxon>
        <taxon>Bifurcata</taxon>
        <taxon>Unidentata</taxon>
        <taxon>Episquamata</taxon>
        <taxon>Toxicofera</taxon>
        <taxon>Serpentes</taxon>
        <taxon>Colubroidea</taxon>
        <taxon>Elapidae</taxon>
        <taxon>Elapinae</taxon>
        <taxon>Micrurus</taxon>
    </lineage>
</organism>
<sequence>MTLCCPHRPFLSHPSICTLWVSAGSRCENAVIEPYDGRERRSTPGLLRSAKGLPGGGGHDEARLPFGPSFGFRGAFHVGGLRKNASLPIHRPGNGLAREGR</sequence>
<protein>
    <submittedName>
        <fullName evidence="2">Uncharacterized protein</fullName>
    </submittedName>
</protein>
<feature type="region of interest" description="Disordered" evidence="1">
    <location>
        <begin position="38"/>
        <end position="64"/>
    </location>
</feature>
<accession>A0A2H6MXH5</accession>
<reference evidence="2" key="2">
    <citation type="submission" date="2017-12" db="EMBL/GenBank/DDBJ databases">
        <title>Coralsnake Venomics: Analyses of Venom Gland Transcriptomes and Proteomes of Six Brazilian Taxa.</title>
        <authorList>
            <person name="Aird S.D."/>
            <person name="Jorge da Silva N."/>
            <person name="Qiu L."/>
            <person name="Villar-Briones A."/>
            <person name="Aparecida-Saddi V."/>
            <person name="Campos-Telles M.P."/>
            <person name="Grau M."/>
            <person name="Mikheyev A.S."/>
        </authorList>
    </citation>
    <scope>NUCLEOTIDE SEQUENCE</scope>
    <source>
        <tissue evidence="2">Venom_gland</tissue>
    </source>
</reference>
<evidence type="ECO:0000313" key="2">
    <source>
        <dbReference type="EMBL" id="LAA17469.1"/>
    </source>
</evidence>
<proteinExistence type="predicted"/>
<dbReference type="EMBL" id="IACI01008891">
    <property type="protein sequence ID" value="LAA17469.1"/>
    <property type="molecule type" value="Transcribed_RNA"/>
</dbReference>